<keyword evidence="2" id="KW-1185">Reference proteome</keyword>
<protein>
    <submittedName>
        <fullName evidence="1">Uncharacterized protein</fullName>
    </submittedName>
</protein>
<dbReference type="AlphaFoldDB" id="A0A941ERB1"/>
<evidence type="ECO:0000313" key="2">
    <source>
        <dbReference type="Proteomes" id="UP000675781"/>
    </source>
</evidence>
<accession>A0A941ERB1</accession>
<dbReference type="RefSeq" id="WP_212529572.1">
    <property type="nucleotide sequence ID" value="NZ_JAGSOG010000081.1"/>
</dbReference>
<gene>
    <name evidence="1" type="ORF">KDL01_17410</name>
</gene>
<name>A0A941ERB1_9ACTN</name>
<dbReference type="EMBL" id="JAGSOG010000081">
    <property type="protein sequence ID" value="MBR7835057.1"/>
    <property type="molecule type" value="Genomic_DNA"/>
</dbReference>
<comment type="caution">
    <text evidence="1">The sequence shown here is derived from an EMBL/GenBank/DDBJ whole genome shotgun (WGS) entry which is preliminary data.</text>
</comment>
<reference evidence="1" key="1">
    <citation type="submission" date="2021-04" db="EMBL/GenBank/DDBJ databases">
        <title>Genome based classification of Actinospica acidithermotolerans sp. nov., an actinobacterium isolated from an Indonesian hot spring.</title>
        <authorList>
            <person name="Kusuma A.B."/>
            <person name="Putra K.E."/>
            <person name="Nafisah S."/>
            <person name="Loh J."/>
            <person name="Nouioui I."/>
            <person name="Goodfellow M."/>
        </authorList>
    </citation>
    <scope>NUCLEOTIDE SEQUENCE</scope>
    <source>
        <strain evidence="1">CSCA 57</strain>
    </source>
</reference>
<sequence length="165" mass="16960">MGFKLTGHDGSVAIDGQTITVTHDLGEQSASPIVLDAKSISGVTVHLEPTQGQFTIHYLPDSSPEDDAPPAELLTIRFGAGAKEWWDAMTSSVMVAVRKARAAQTTATAAKAAKAAENAKAAKAAETAKAAKPAEAKEPSAADSHVVGAQAVAGWLSRTLGKLSE</sequence>
<evidence type="ECO:0000313" key="1">
    <source>
        <dbReference type="EMBL" id="MBR7835057.1"/>
    </source>
</evidence>
<proteinExistence type="predicted"/>
<organism evidence="1 2">
    <name type="scientific">Actinospica durhamensis</name>
    <dbReference type="NCBI Taxonomy" id="1508375"/>
    <lineage>
        <taxon>Bacteria</taxon>
        <taxon>Bacillati</taxon>
        <taxon>Actinomycetota</taxon>
        <taxon>Actinomycetes</taxon>
        <taxon>Catenulisporales</taxon>
        <taxon>Actinospicaceae</taxon>
        <taxon>Actinospica</taxon>
    </lineage>
</organism>
<dbReference type="Proteomes" id="UP000675781">
    <property type="component" value="Unassembled WGS sequence"/>
</dbReference>